<protein>
    <submittedName>
        <fullName evidence="4">Acyl carrier protein phosphodiesterase, putative</fullName>
    </submittedName>
</protein>
<organism evidence="4 5">
    <name type="scientific">Geotalea daltonii (strain DSM 22248 / JCM 15807 / FRC-32)</name>
    <name type="common">Geobacter daltonii</name>
    <dbReference type="NCBI Taxonomy" id="316067"/>
    <lineage>
        <taxon>Bacteria</taxon>
        <taxon>Pseudomonadati</taxon>
        <taxon>Thermodesulfobacteriota</taxon>
        <taxon>Desulfuromonadia</taxon>
        <taxon>Geobacterales</taxon>
        <taxon>Geobacteraceae</taxon>
        <taxon>Geotalea</taxon>
    </lineage>
</organism>
<evidence type="ECO:0000313" key="5">
    <source>
        <dbReference type="Proteomes" id="UP000007721"/>
    </source>
</evidence>
<dbReference type="OrthoDB" id="8442777at2"/>
<dbReference type="AlphaFoldDB" id="B9M824"/>
<reference evidence="4 5" key="1">
    <citation type="submission" date="2009-01" db="EMBL/GenBank/DDBJ databases">
        <title>Complete sequence of Geobacter sp. FRC-32.</title>
        <authorList>
            <consortium name="US DOE Joint Genome Institute"/>
            <person name="Lucas S."/>
            <person name="Copeland A."/>
            <person name="Lapidus A."/>
            <person name="Glavina del Rio T."/>
            <person name="Dalin E."/>
            <person name="Tice H."/>
            <person name="Bruce D."/>
            <person name="Goodwin L."/>
            <person name="Pitluck S."/>
            <person name="Saunders E."/>
            <person name="Brettin T."/>
            <person name="Detter J.C."/>
            <person name="Han C."/>
            <person name="Larimer F."/>
            <person name="Land M."/>
            <person name="Hauser L."/>
            <person name="Kyrpides N."/>
            <person name="Ovchinnikova G."/>
            <person name="Kostka J."/>
            <person name="Richardson P."/>
        </authorList>
    </citation>
    <scope>NUCLEOTIDE SEQUENCE [LARGE SCALE GENOMIC DNA]</scope>
    <source>
        <strain evidence="5">DSM 22248 / JCM 15807 / FRC-32</strain>
    </source>
</reference>
<dbReference type="eggNOG" id="COG3124">
    <property type="taxonomic scope" value="Bacteria"/>
</dbReference>
<keyword evidence="5" id="KW-1185">Reference proteome</keyword>
<name>B9M824_GEODF</name>
<evidence type="ECO:0000256" key="3">
    <source>
        <dbReference type="ARBA" id="ARBA00023098"/>
    </source>
</evidence>
<dbReference type="PANTHER" id="PTHR38764:SF1">
    <property type="entry name" value="ACYL CARRIER PROTEIN PHOSPHODIESTERASE"/>
    <property type="match status" value="1"/>
</dbReference>
<dbReference type="InterPro" id="IPR007431">
    <property type="entry name" value="ACP_PD"/>
</dbReference>
<evidence type="ECO:0000313" key="4">
    <source>
        <dbReference type="EMBL" id="ACM20290.1"/>
    </source>
</evidence>
<proteinExistence type="predicted"/>
<dbReference type="GO" id="GO:0006633">
    <property type="term" value="P:fatty acid biosynthetic process"/>
    <property type="evidence" value="ECO:0007669"/>
    <property type="project" value="InterPro"/>
</dbReference>
<keyword evidence="1" id="KW-0444">Lipid biosynthesis</keyword>
<accession>B9M824</accession>
<dbReference type="KEGG" id="geo:Geob_1933"/>
<dbReference type="Pfam" id="PF04336">
    <property type="entry name" value="ACP_PD"/>
    <property type="match status" value="1"/>
</dbReference>
<dbReference type="HOGENOM" id="CLU_099370_1_1_7"/>
<evidence type="ECO:0000256" key="1">
    <source>
        <dbReference type="ARBA" id="ARBA00022516"/>
    </source>
</evidence>
<dbReference type="RefSeq" id="WP_012647019.1">
    <property type="nucleotide sequence ID" value="NC_011979.1"/>
</dbReference>
<evidence type="ECO:0000256" key="2">
    <source>
        <dbReference type="ARBA" id="ARBA00022801"/>
    </source>
</evidence>
<keyword evidence="2" id="KW-0378">Hydrolase</keyword>
<dbReference type="GO" id="GO:0008770">
    <property type="term" value="F:[acyl-carrier-protein] phosphodiesterase activity"/>
    <property type="evidence" value="ECO:0007669"/>
    <property type="project" value="InterPro"/>
</dbReference>
<dbReference type="PANTHER" id="PTHR38764">
    <property type="entry name" value="ACYL CARRIER PROTEIN PHOSPHODIESTERASE"/>
    <property type="match status" value="1"/>
</dbReference>
<keyword evidence="3" id="KW-0443">Lipid metabolism</keyword>
<sequence length="197" mass="23127">MNFLAHLALSGNRAEIMVGNLMGDFVKGRLDGRFPAGIQFGLELHRRIDRFAEDSEHFIRSRHRIDGRFGLFRGALVDLFYDHFLARNWRLYHKEPLLQFIDTSHRTVCRFSQVLPERLEQRLPELFGSWLPSYREVDGIDVVLKRMSARFKRQNPMAEGAGELQRNYLTLAEDFLLFYPELQTHVENLLGSFQDNE</sequence>
<gene>
    <name evidence="4" type="primary">acpH</name>
    <name evidence="4" type="ordered locus">Geob_1933</name>
</gene>
<dbReference type="STRING" id="316067.Geob_1933"/>
<dbReference type="EMBL" id="CP001390">
    <property type="protein sequence ID" value="ACM20290.1"/>
    <property type="molecule type" value="Genomic_DNA"/>
</dbReference>
<dbReference type="PIRSF" id="PIRSF011489">
    <property type="entry name" value="DUF479"/>
    <property type="match status" value="1"/>
</dbReference>
<dbReference type="Proteomes" id="UP000007721">
    <property type="component" value="Chromosome"/>
</dbReference>